<organism evidence="1">
    <name type="scientific">marine metagenome</name>
    <dbReference type="NCBI Taxonomy" id="408172"/>
    <lineage>
        <taxon>unclassified sequences</taxon>
        <taxon>metagenomes</taxon>
        <taxon>ecological metagenomes</taxon>
    </lineage>
</organism>
<feature type="non-terminal residue" evidence="1">
    <location>
        <position position="164"/>
    </location>
</feature>
<dbReference type="Gene3D" id="3.40.50.2000">
    <property type="entry name" value="Glycogen Phosphorylase B"/>
    <property type="match status" value="1"/>
</dbReference>
<dbReference type="SUPFAM" id="SSF53756">
    <property type="entry name" value="UDP-Glycosyltransferase/glycogen phosphorylase"/>
    <property type="match status" value="1"/>
</dbReference>
<name>A0A382F9V3_9ZZZZ</name>
<dbReference type="AlphaFoldDB" id="A0A382F9V3"/>
<evidence type="ECO:0008006" key="2">
    <source>
        <dbReference type="Google" id="ProtNLM"/>
    </source>
</evidence>
<evidence type="ECO:0000313" key="1">
    <source>
        <dbReference type="EMBL" id="SVB59402.1"/>
    </source>
</evidence>
<proteinExistence type="predicted"/>
<accession>A0A382F9V3</accession>
<protein>
    <recommendedName>
        <fullName evidence="2">Glycosyltransferase subfamily 4-like N-terminal domain-containing protein</fullName>
    </recommendedName>
</protein>
<sequence>MRRKRLSVISQVYPPDPASVGQHIADVAEEMIRRDWEVTVFTSNRGYDNHRELYESSEILKGVHVSRLFFTSFGKSSIFTRVVGQLSLLIQTLFKCLFVKRPDAILVSTQLVCIVAPFLKFLRKIPYMYWIMDLNPDQAIAAGALRKDSLSAKLYNVLQYLVLS</sequence>
<gene>
    <name evidence="1" type="ORF">METZ01_LOCUS212256</name>
</gene>
<reference evidence="1" key="1">
    <citation type="submission" date="2018-05" db="EMBL/GenBank/DDBJ databases">
        <authorList>
            <person name="Lanie J.A."/>
            <person name="Ng W.-L."/>
            <person name="Kazmierczak K.M."/>
            <person name="Andrzejewski T.M."/>
            <person name="Davidsen T.M."/>
            <person name="Wayne K.J."/>
            <person name="Tettelin H."/>
            <person name="Glass J.I."/>
            <person name="Rusch D."/>
            <person name="Podicherti R."/>
            <person name="Tsui H.-C.T."/>
            <person name="Winkler M.E."/>
        </authorList>
    </citation>
    <scope>NUCLEOTIDE SEQUENCE</scope>
</reference>
<dbReference type="EMBL" id="UINC01048634">
    <property type="protein sequence ID" value="SVB59402.1"/>
    <property type="molecule type" value="Genomic_DNA"/>
</dbReference>